<keyword evidence="15" id="KW-1185">Reference proteome</keyword>
<keyword evidence="6" id="KW-0441">Lipid A biosynthesis</keyword>
<dbReference type="PANTHER" id="PTHR30561">
    <property type="entry name" value="SMR FAMILY PROTON-DEPENDENT DRUG EFFLUX TRANSPORTER SUGE"/>
    <property type="match status" value="1"/>
</dbReference>
<feature type="transmembrane region" description="Helical" evidence="12">
    <location>
        <begin position="151"/>
        <end position="168"/>
    </location>
</feature>
<evidence type="ECO:0000256" key="10">
    <source>
        <dbReference type="ARBA" id="ARBA00023098"/>
    </source>
</evidence>
<keyword evidence="11 12" id="KW-0472">Membrane</keyword>
<dbReference type="Pfam" id="PF00892">
    <property type="entry name" value="EamA"/>
    <property type="match status" value="2"/>
</dbReference>
<dbReference type="RefSeq" id="WP_079289940.1">
    <property type="nucleotide sequence ID" value="NZ_MWPS01000008.1"/>
</dbReference>
<dbReference type="Proteomes" id="UP000190229">
    <property type="component" value="Unassembled WGS sequence"/>
</dbReference>
<feature type="transmembrane region" description="Helical" evidence="12">
    <location>
        <begin position="59"/>
        <end position="79"/>
    </location>
</feature>
<keyword evidence="8" id="KW-0448">Lipopolysaccharide biosynthesis</keyword>
<dbReference type="InterPro" id="IPR037185">
    <property type="entry name" value="EmrE-like"/>
</dbReference>
<evidence type="ECO:0000256" key="7">
    <source>
        <dbReference type="ARBA" id="ARBA00022692"/>
    </source>
</evidence>
<evidence type="ECO:0000256" key="5">
    <source>
        <dbReference type="ARBA" id="ARBA00022519"/>
    </source>
</evidence>
<keyword evidence="9 12" id="KW-1133">Transmembrane helix</keyword>
<dbReference type="SUPFAM" id="SSF103481">
    <property type="entry name" value="Multidrug resistance efflux transporter EmrE"/>
    <property type="match status" value="2"/>
</dbReference>
<feature type="transmembrane region" description="Helical" evidence="12">
    <location>
        <begin position="30"/>
        <end position="53"/>
    </location>
</feature>
<feature type="domain" description="EamA" evidence="13">
    <location>
        <begin position="152"/>
        <end position="281"/>
    </location>
</feature>
<dbReference type="GO" id="GO:0005886">
    <property type="term" value="C:plasma membrane"/>
    <property type="evidence" value="ECO:0007669"/>
    <property type="project" value="UniProtKB-SubCell"/>
</dbReference>
<evidence type="ECO:0000256" key="4">
    <source>
        <dbReference type="ARBA" id="ARBA00022516"/>
    </source>
</evidence>
<comment type="similarity">
    <text evidence="2">Belongs to the EamA transporter family.</text>
</comment>
<dbReference type="Gene3D" id="1.10.3730.20">
    <property type="match status" value="2"/>
</dbReference>
<feature type="transmembrane region" description="Helical" evidence="12">
    <location>
        <begin position="6"/>
        <end position="23"/>
    </location>
</feature>
<proteinExistence type="inferred from homology"/>
<evidence type="ECO:0000259" key="13">
    <source>
        <dbReference type="Pfam" id="PF00892"/>
    </source>
</evidence>
<dbReference type="PANTHER" id="PTHR30561:SF9">
    <property type="entry name" value="4-AMINO-4-DEOXY-L-ARABINOSE-PHOSPHOUNDECAPRENOL FLIPPASE SUBUNIT ARNF-RELATED"/>
    <property type="match status" value="1"/>
</dbReference>
<keyword evidence="3" id="KW-1003">Cell membrane</keyword>
<evidence type="ECO:0000256" key="6">
    <source>
        <dbReference type="ARBA" id="ARBA00022556"/>
    </source>
</evidence>
<evidence type="ECO:0000313" key="14">
    <source>
        <dbReference type="EMBL" id="OPG17053.1"/>
    </source>
</evidence>
<comment type="subcellular location">
    <subcellularLocation>
        <location evidence="1">Cell membrane</location>
        <topology evidence="1">Multi-pass membrane protein</topology>
    </subcellularLocation>
</comment>
<evidence type="ECO:0000256" key="9">
    <source>
        <dbReference type="ARBA" id="ARBA00022989"/>
    </source>
</evidence>
<dbReference type="EMBL" id="MWPS01000008">
    <property type="protein sequence ID" value="OPG17053.1"/>
    <property type="molecule type" value="Genomic_DNA"/>
</dbReference>
<dbReference type="AlphaFoldDB" id="A0A1V4EVT4"/>
<dbReference type="GO" id="GO:0022857">
    <property type="term" value="F:transmembrane transporter activity"/>
    <property type="evidence" value="ECO:0007669"/>
    <property type="project" value="InterPro"/>
</dbReference>
<dbReference type="InterPro" id="IPR000620">
    <property type="entry name" value="EamA_dom"/>
</dbReference>
<feature type="transmembrane region" description="Helical" evidence="12">
    <location>
        <begin position="91"/>
        <end position="111"/>
    </location>
</feature>
<keyword evidence="4" id="KW-0444">Lipid biosynthesis</keyword>
<dbReference type="GO" id="GO:0009103">
    <property type="term" value="P:lipopolysaccharide biosynthetic process"/>
    <property type="evidence" value="ECO:0007669"/>
    <property type="project" value="UniProtKB-KW"/>
</dbReference>
<evidence type="ECO:0000313" key="15">
    <source>
        <dbReference type="Proteomes" id="UP000190229"/>
    </source>
</evidence>
<gene>
    <name evidence="14" type="ORF">B2M26_03370</name>
</gene>
<feature type="transmembrane region" description="Helical" evidence="12">
    <location>
        <begin position="214"/>
        <end position="235"/>
    </location>
</feature>
<evidence type="ECO:0000256" key="2">
    <source>
        <dbReference type="ARBA" id="ARBA00007362"/>
    </source>
</evidence>
<feature type="domain" description="EamA" evidence="13">
    <location>
        <begin position="5"/>
        <end position="133"/>
    </location>
</feature>
<keyword evidence="5" id="KW-0997">Cell inner membrane</keyword>
<comment type="caution">
    <text evidence="14">The sequence shown here is derived from an EMBL/GenBank/DDBJ whole genome shotgun (WGS) entry which is preliminary data.</text>
</comment>
<keyword evidence="7 12" id="KW-0812">Transmembrane</keyword>
<evidence type="ECO:0000256" key="1">
    <source>
        <dbReference type="ARBA" id="ARBA00004651"/>
    </source>
</evidence>
<reference evidence="14 15" key="1">
    <citation type="submission" date="2017-02" db="EMBL/GenBank/DDBJ databases">
        <title>Draft genome of Acidibacillus ferrooxidans Huett2.</title>
        <authorList>
            <person name="Schopf S."/>
        </authorList>
    </citation>
    <scope>NUCLEOTIDE SEQUENCE [LARGE SCALE GENOMIC DNA]</scope>
    <source>
        <strain evidence="14 15">Huett2</strain>
    </source>
</reference>
<dbReference type="InterPro" id="IPR000390">
    <property type="entry name" value="Small_drug/metabolite_transptr"/>
</dbReference>
<feature type="transmembrane region" description="Helical" evidence="12">
    <location>
        <begin position="117"/>
        <end position="139"/>
    </location>
</feature>
<evidence type="ECO:0000256" key="11">
    <source>
        <dbReference type="ARBA" id="ARBA00023136"/>
    </source>
</evidence>
<name>A0A1V4EVT4_9BACL</name>
<organism evidence="14 15">
    <name type="scientific">Ferroacidibacillus organovorans</name>
    <dbReference type="NCBI Taxonomy" id="1765683"/>
    <lineage>
        <taxon>Bacteria</taxon>
        <taxon>Bacillati</taxon>
        <taxon>Bacillota</taxon>
        <taxon>Bacilli</taxon>
        <taxon>Bacillales</taxon>
        <taxon>Alicyclobacillaceae</taxon>
        <taxon>Ferroacidibacillus</taxon>
    </lineage>
</organism>
<protein>
    <recommendedName>
        <fullName evidence="13">EamA domain-containing protein</fullName>
    </recommendedName>
</protein>
<evidence type="ECO:0000256" key="3">
    <source>
        <dbReference type="ARBA" id="ARBA00022475"/>
    </source>
</evidence>
<keyword evidence="10" id="KW-0443">Lipid metabolism</keyword>
<accession>A0A1V4EVT4</accession>
<sequence length="285" mass="30763">MFSTVIFLVVTSGLLHAVWNLFTKQSVNKVVFLWSIQWVAVLLYLPFALTAIWHHHIPFVGWLLLTVTAALHGVYVVLLSQIYNAGDLSQVYPLMRGVSPLLVPLIGVFVLGEQLSILGWIGVAGVVVGIWILGNWRFGGRLDGPSLAPKATWLALAVGLSIAAYTTFDKITLHYIPVVTLNDASNLGNLITLSWLATQSGAIQAEWKANWKTILVGGVISPGGYLLFLLALHLAPVAQLAPMREIGTVFGTILGIVVLKEAQGRQRITAAGLITVGVILLGLFD</sequence>
<evidence type="ECO:0000256" key="12">
    <source>
        <dbReference type="SAM" id="Phobius"/>
    </source>
</evidence>
<feature type="transmembrane region" description="Helical" evidence="12">
    <location>
        <begin position="268"/>
        <end position="284"/>
    </location>
</feature>
<evidence type="ECO:0000256" key="8">
    <source>
        <dbReference type="ARBA" id="ARBA00022985"/>
    </source>
</evidence>